<feature type="domain" description="DUF5632" evidence="3">
    <location>
        <begin position="47"/>
        <end position="129"/>
    </location>
</feature>
<evidence type="ECO:0000313" key="5">
    <source>
        <dbReference type="Proteomes" id="UP001299283"/>
    </source>
</evidence>
<dbReference type="Proteomes" id="UP001299283">
    <property type="component" value="Unassembled WGS sequence"/>
</dbReference>
<name>A0ABU5YW55_9MYCO</name>
<feature type="domain" description="DUF5631" evidence="2">
    <location>
        <begin position="155"/>
        <end position="248"/>
    </location>
</feature>
<evidence type="ECO:0000313" key="4">
    <source>
        <dbReference type="EMBL" id="MEB3069327.1"/>
    </source>
</evidence>
<dbReference type="InterPro" id="IPR040833">
    <property type="entry name" value="DUF5631"/>
</dbReference>
<feature type="region of interest" description="Disordered" evidence="1">
    <location>
        <begin position="1"/>
        <end position="40"/>
    </location>
</feature>
<accession>A0ABU5YW55</accession>
<protein>
    <submittedName>
        <fullName evidence="4">DUF5631 domain-containing protein</fullName>
    </submittedName>
</protein>
<feature type="compositionally biased region" description="Gly residues" evidence="1">
    <location>
        <begin position="29"/>
        <end position="39"/>
    </location>
</feature>
<dbReference type="InterPro" id="IPR040604">
    <property type="entry name" value="DUF5632"/>
</dbReference>
<evidence type="ECO:0000259" key="2">
    <source>
        <dbReference type="Pfam" id="PF18645"/>
    </source>
</evidence>
<proteinExistence type="predicted"/>
<dbReference type="Pfam" id="PF18646">
    <property type="entry name" value="DUF5632"/>
    <property type="match status" value="1"/>
</dbReference>
<evidence type="ECO:0000259" key="3">
    <source>
        <dbReference type="Pfam" id="PF18646"/>
    </source>
</evidence>
<sequence length="260" mass="26956">MTSSADRSAPGKPTAGTGGPSAAAMAGGAAAGGTAGAGVGTAAKRLAEQQDLQRKVDAVARQEPSLAWAAGLRDDETTIVLVTDVASGWIPPTVKLPPGVSLLNPAQRRRDTSVVDLLGAVVAAAAHQPNSYITEADPQDSVPGTGERARHGQRVDELGPTLIDTVGANSRLPRIVQTVAQAVARRYGAADNEIELFQQVLTDTRARVLSAYPAHAPKDVADWMLLAAIDALIQGSEELARYHLAWYLATAVVRHGGGKP</sequence>
<reference evidence="4 5" key="1">
    <citation type="submission" date="2023-12" db="EMBL/GenBank/DDBJ databases">
        <title>Description of new species of Mycobacterium terrae complex isolated from sewage at the Sao Paulo Zoological Park Foundation in Brazil.</title>
        <authorList>
            <person name="Romagnoli C.L."/>
            <person name="Conceicao E.C."/>
            <person name="Machado E."/>
            <person name="Barreto L.B.P.F."/>
            <person name="Sharma A."/>
            <person name="Silva N.M."/>
            <person name="Marques L.E."/>
            <person name="Juliana M.A."/>
            <person name="Lourenco M.C.S."/>
            <person name="Digiampietri L.A."/>
            <person name="Suffys P.N."/>
            <person name="Viana-Niero C."/>
        </authorList>
    </citation>
    <scope>NUCLEOTIDE SEQUENCE [LARGE SCALE GENOMIC DNA]</scope>
    <source>
        <strain evidence="4 5">MYC017</strain>
    </source>
</reference>
<evidence type="ECO:0000256" key="1">
    <source>
        <dbReference type="SAM" id="MobiDB-lite"/>
    </source>
</evidence>
<feature type="region of interest" description="Disordered" evidence="1">
    <location>
        <begin position="133"/>
        <end position="152"/>
    </location>
</feature>
<gene>
    <name evidence="4" type="ORF">K5L39_09025</name>
</gene>
<comment type="caution">
    <text evidence="4">The sequence shown here is derived from an EMBL/GenBank/DDBJ whole genome shotgun (WGS) entry which is preliminary data.</text>
</comment>
<dbReference type="EMBL" id="JAYJJQ010000006">
    <property type="protein sequence ID" value="MEB3069327.1"/>
    <property type="molecule type" value="Genomic_DNA"/>
</dbReference>
<feature type="compositionally biased region" description="Low complexity" evidence="1">
    <location>
        <begin position="10"/>
        <end position="28"/>
    </location>
</feature>
<dbReference type="RefSeq" id="WP_225397976.1">
    <property type="nucleotide sequence ID" value="NZ_JAYJJQ010000006.1"/>
</dbReference>
<dbReference type="Pfam" id="PF18645">
    <property type="entry name" value="DUF5631"/>
    <property type="match status" value="1"/>
</dbReference>
<keyword evidence="5" id="KW-1185">Reference proteome</keyword>
<organism evidence="4 5">
    <name type="scientific">[Mycobacterium] vasticus</name>
    <dbReference type="NCBI Taxonomy" id="2875777"/>
    <lineage>
        <taxon>Bacteria</taxon>
        <taxon>Bacillati</taxon>
        <taxon>Actinomycetota</taxon>
        <taxon>Actinomycetes</taxon>
        <taxon>Mycobacteriales</taxon>
        <taxon>Mycobacteriaceae</taxon>
        <taxon>Mycolicibacter</taxon>
    </lineage>
</organism>